<dbReference type="Proteomes" id="UP000015105">
    <property type="component" value="Chromosome 2D"/>
</dbReference>
<sequence length="35" mass="3859">PAAPPPLSSPSRSSPLPPHGLRRNPQRRHRGTQPR</sequence>
<feature type="region of interest" description="Disordered" evidence="1">
    <location>
        <begin position="1"/>
        <end position="35"/>
    </location>
</feature>
<name>A0A453C119_AEGTS</name>
<reference evidence="3" key="2">
    <citation type="journal article" date="2017" name="Nat. Plants">
        <title>The Aegilops tauschii genome reveals multiple impacts of transposons.</title>
        <authorList>
            <person name="Zhao G."/>
            <person name="Zou C."/>
            <person name="Li K."/>
            <person name="Wang K."/>
            <person name="Li T."/>
            <person name="Gao L."/>
            <person name="Zhang X."/>
            <person name="Wang H."/>
            <person name="Yang Z."/>
            <person name="Liu X."/>
            <person name="Jiang W."/>
            <person name="Mao L."/>
            <person name="Kong X."/>
            <person name="Jiao Y."/>
            <person name="Jia J."/>
        </authorList>
    </citation>
    <scope>NUCLEOTIDE SEQUENCE [LARGE SCALE GENOMIC DNA]</scope>
    <source>
        <strain evidence="3">cv. AL8/78</strain>
    </source>
</reference>
<proteinExistence type="predicted"/>
<evidence type="ECO:0000313" key="3">
    <source>
        <dbReference type="Proteomes" id="UP000015105"/>
    </source>
</evidence>
<organism evidence="2 3">
    <name type="scientific">Aegilops tauschii subsp. strangulata</name>
    <name type="common">Goatgrass</name>
    <dbReference type="NCBI Taxonomy" id="200361"/>
    <lineage>
        <taxon>Eukaryota</taxon>
        <taxon>Viridiplantae</taxon>
        <taxon>Streptophyta</taxon>
        <taxon>Embryophyta</taxon>
        <taxon>Tracheophyta</taxon>
        <taxon>Spermatophyta</taxon>
        <taxon>Magnoliopsida</taxon>
        <taxon>Liliopsida</taxon>
        <taxon>Poales</taxon>
        <taxon>Poaceae</taxon>
        <taxon>BOP clade</taxon>
        <taxon>Pooideae</taxon>
        <taxon>Triticodae</taxon>
        <taxon>Triticeae</taxon>
        <taxon>Triticinae</taxon>
        <taxon>Aegilops</taxon>
    </lineage>
</organism>
<evidence type="ECO:0000313" key="2">
    <source>
        <dbReference type="EnsemblPlants" id="AET2Gv20696100.10"/>
    </source>
</evidence>
<reference evidence="2" key="4">
    <citation type="submission" date="2019-03" db="UniProtKB">
        <authorList>
            <consortium name="EnsemblPlants"/>
        </authorList>
    </citation>
    <scope>IDENTIFICATION</scope>
</reference>
<dbReference type="AlphaFoldDB" id="A0A453C119"/>
<accession>A0A453C119</accession>
<feature type="compositionally biased region" description="Basic residues" evidence="1">
    <location>
        <begin position="20"/>
        <end position="35"/>
    </location>
</feature>
<evidence type="ECO:0000256" key="1">
    <source>
        <dbReference type="SAM" id="MobiDB-lite"/>
    </source>
</evidence>
<reference evidence="2" key="5">
    <citation type="journal article" date="2021" name="G3 (Bethesda)">
        <title>Aegilops tauschii genome assembly Aet v5.0 features greater sequence contiguity and improved annotation.</title>
        <authorList>
            <person name="Wang L."/>
            <person name="Zhu T."/>
            <person name="Rodriguez J.C."/>
            <person name="Deal K.R."/>
            <person name="Dubcovsky J."/>
            <person name="McGuire P.E."/>
            <person name="Lux T."/>
            <person name="Spannagl M."/>
            <person name="Mayer K.F.X."/>
            <person name="Baldrich P."/>
            <person name="Meyers B.C."/>
            <person name="Huo N."/>
            <person name="Gu Y.Q."/>
            <person name="Zhou H."/>
            <person name="Devos K.M."/>
            <person name="Bennetzen J.L."/>
            <person name="Unver T."/>
            <person name="Budak H."/>
            <person name="Gulick P.J."/>
            <person name="Galiba G."/>
            <person name="Kalapos B."/>
            <person name="Nelson D.R."/>
            <person name="Li P."/>
            <person name="You F.M."/>
            <person name="Luo M.C."/>
            <person name="Dvorak J."/>
        </authorList>
    </citation>
    <scope>NUCLEOTIDE SEQUENCE [LARGE SCALE GENOMIC DNA]</scope>
    <source>
        <strain evidence="2">cv. AL8/78</strain>
    </source>
</reference>
<reference evidence="3" key="1">
    <citation type="journal article" date="2014" name="Science">
        <title>Ancient hybridizations among the ancestral genomes of bread wheat.</title>
        <authorList>
            <consortium name="International Wheat Genome Sequencing Consortium,"/>
            <person name="Marcussen T."/>
            <person name="Sandve S.R."/>
            <person name="Heier L."/>
            <person name="Spannagl M."/>
            <person name="Pfeifer M."/>
            <person name="Jakobsen K.S."/>
            <person name="Wulff B.B."/>
            <person name="Steuernagel B."/>
            <person name="Mayer K.F."/>
            <person name="Olsen O.A."/>
        </authorList>
    </citation>
    <scope>NUCLEOTIDE SEQUENCE [LARGE SCALE GENOMIC DNA]</scope>
    <source>
        <strain evidence="3">cv. AL8/78</strain>
    </source>
</reference>
<keyword evidence="3" id="KW-1185">Reference proteome</keyword>
<dbReference type="Gramene" id="AET2Gv20696100.10">
    <property type="protein sequence ID" value="AET2Gv20696100.10"/>
    <property type="gene ID" value="AET2Gv20696100"/>
</dbReference>
<protein>
    <submittedName>
        <fullName evidence="2">Uncharacterized protein</fullName>
    </submittedName>
</protein>
<reference evidence="2" key="3">
    <citation type="journal article" date="2017" name="Nature">
        <title>Genome sequence of the progenitor of the wheat D genome Aegilops tauschii.</title>
        <authorList>
            <person name="Luo M.C."/>
            <person name="Gu Y.Q."/>
            <person name="Puiu D."/>
            <person name="Wang H."/>
            <person name="Twardziok S.O."/>
            <person name="Deal K.R."/>
            <person name="Huo N."/>
            <person name="Zhu T."/>
            <person name="Wang L."/>
            <person name="Wang Y."/>
            <person name="McGuire P.E."/>
            <person name="Liu S."/>
            <person name="Long H."/>
            <person name="Ramasamy R.K."/>
            <person name="Rodriguez J.C."/>
            <person name="Van S.L."/>
            <person name="Yuan L."/>
            <person name="Wang Z."/>
            <person name="Xia Z."/>
            <person name="Xiao L."/>
            <person name="Anderson O.D."/>
            <person name="Ouyang S."/>
            <person name="Liang Y."/>
            <person name="Zimin A.V."/>
            <person name="Pertea G."/>
            <person name="Qi P."/>
            <person name="Bennetzen J.L."/>
            <person name="Dai X."/>
            <person name="Dawson M.W."/>
            <person name="Muller H.G."/>
            <person name="Kugler K."/>
            <person name="Rivarola-Duarte L."/>
            <person name="Spannagl M."/>
            <person name="Mayer K.F.X."/>
            <person name="Lu F.H."/>
            <person name="Bevan M.W."/>
            <person name="Leroy P."/>
            <person name="Li P."/>
            <person name="You F.M."/>
            <person name="Sun Q."/>
            <person name="Liu Z."/>
            <person name="Lyons E."/>
            <person name="Wicker T."/>
            <person name="Salzberg S.L."/>
            <person name="Devos K.M."/>
            <person name="Dvorak J."/>
        </authorList>
    </citation>
    <scope>NUCLEOTIDE SEQUENCE [LARGE SCALE GENOMIC DNA]</scope>
    <source>
        <strain evidence="2">cv. AL8/78</strain>
    </source>
</reference>
<dbReference type="EnsemblPlants" id="AET2Gv20696100.10">
    <property type="protein sequence ID" value="AET2Gv20696100.10"/>
    <property type="gene ID" value="AET2Gv20696100"/>
</dbReference>